<feature type="compositionally biased region" description="Basic and acidic residues" evidence="1">
    <location>
        <begin position="363"/>
        <end position="377"/>
    </location>
</feature>
<sequence length="515" mass="58194">MDSHNPSMTSCLSAEPSTTYAAPISKSSRVGSHAVPDVLSEDGHPHTGPAEAGEHTVDQRDHRHSAARDFETPPPPYKSGIAGTVKIKSDFQKVAHILQSCDMDCFESIRYKGEEVPRLPVLKDLFAFIDRLAMMMERMDSEFHMEDLPWLEWTPYPERCTEVHLEGCPEELTESEGSDVVLARMGKPSVADPHDDDATDKDWPLSRPESVEPLPDVEDICQSERKEAFGADARERKHRTDTLIKIHAYEEAASEGPFSRLIPDSRRSASTEIDPEVYELIEDIVPLNEFEDFWAERHKDILVITDGGVEFRGEQLARVADYLRILSEQDYLVRMLFACSKYRLSAKLPTNLWITSLPRRKGAGAEKETDADFEEVRANTSDSMGTSNRYPHEQVSEDLGLEGDTSPGRPVRNGRWTPNPGYQENDSERENITGPVRSKKRRLSTLGSDHNVKRRRRSEGSSADDCNERASTSKDPNTKEGENLSRGFSLSGYKKRVRASRTRDKTEHCVRRPCY</sequence>
<feature type="region of interest" description="Disordered" evidence="1">
    <location>
        <begin position="360"/>
        <end position="515"/>
    </location>
</feature>
<feature type="compositionally biased region" description="Basic and acidic residues" evidence="1">
    <location>
        <begin position="52"/>
        <end position="71"/>
    </location>
</feature>
<feature type="compositionally biased region" description="Basic and acidic residues" evidence="1">
    <location>
        <begin position="466"/>
        <end position="483"/>
    </location>
</feature>
<feature type="region of interest" description="Disordered" evidence="1">
    <location>
        <begin position="187"/>
        <end position="213"/>
    </location>
</feature>
<name>A0ABQ8FUI9_9PEZI</name>
<feature type="region of interest" description="Disordered" evidence="1">
    <location>
        <begin position="1"/>
        <end position="79"/>
    </location>
</feature>
<evidence type="ECO:0000313" key="2">
    <source>
        <dbReference type="EMBL" id="KAH7028234.1"/>
    </source>
</evidence>
<keyword evidence="3" id="KW-1185">Reference proteome</keyword>
<dbReference type="EMBL" id="JAGTJR010000051">
    <property type="protein sequence ID" value="KAH7028234.1"/>
    <property type="molecule type" value="Genomic_DNA"/>
</dbReference>
<organism evidence="2 3">
    <name type="scientific">Macrophomina phaseolina</name>
    <dbReference type="NCBI Taxonomy" id="35725"/>
    <lineage>
        <taxon>Eukaryota</taxon>
        <taxon>Fungi</taxon>
        <taxon>Dikarya</taxon>
        <taxon>Ascomycota</taxon>
        <taxon>Pezizomycotina</taxon>
        <taxon>Dothideomycetes</taxon>
        <taxon>Dothideomycetes incertae sedis</taxon>
        <taxon>Botryosphaeriales</taxon>
        <taxon>Botryosphaeriaceae</taxon>
        <taxon>Macrophomina</taxon>
    </lineage>
</organism>
<feature type="compositionally biased region" description="Basic and acidic residues" evidence="1">
    <location>
        <begin position="501"/>
        <end position="515"/>
    </location>
</feature>
<accession>A0ABQ8FUI9</accession>
<comment type="caution">
    <text evidence="2">The sequence shown here is derived from an EMBL/GenBank/DDBJ whole genome shotgun (WGS) entry which is preliminary data.</text>
</comment>
<feature type="compositionally biased region" description="Polar residues" evidence="1">
    <location>
        <begin position="1"/>
        <end position="30"/>
    </location>
</feature>
<gene>
    <name evidence="2" type="ORF">B0J12DRAFT_732718</name>
</gene>
<feature type="compositionally biased region" description="Polar residues" evidence="1">
    <location>
        <begin position="378"/>
        <end position="389"/>
    </location>
</feature>
<dbReference type="Proteomes" id="UP000774617">
    <property type="component" value="Unassembled WGS sequence"/>
</dbReference>
<protein>
    <submittedName>
        <fullName evidence="2">Uncharacterized protein</fullName>
    </submittedName>
</protein>
<evidence type="ECO:0000313" key="3">
    <source>
        <dbReference type="Proteomes" id="UP000774617"/>
    </source>
</evidence>
<proteinExistence type="predicted"/>
<reference evidence="2 3" key="1">
    <citation type="journal article" date="2021" name="Nat. Commun.">
        <title>Genetic determinants of endophytism in the Arabidopsis root mycobiome.</title>
        <authorList>
            <person name="Mesny F."/>
            <person name="Miyauchi S."/>
            <person name="Thiergart T."/>
            <person name="Pickel B."/>
            <person name="Atanasova L."/>
            <person name="Karlsson M."/>
            <person name="Huettel B."/>
            <person name="Barry K.W."/>
            <person name="Haridas S."/>
            <person name="Chen C."/>
            <person name="Bauer D."/>
            <person name="Andreopoulos W."/>
            <person name="Pangilinan J."/>
            <person name="LaButti K."/>
            <person name="Riley R."/>
            <person name="Lipzen A."/>
            <person name="Clum A."/>
            <person name="Drula E."/>
            <person name="Henrissat B."/>
            <person name="Kohler A."/>
            <person name="Grigoriev I.V."/>
            <person name="Martin F.M."/>
            <person name="Hacquard S."/>
        </authorList>
    </citation>
    <scope>NUCLEOTIDE SEQUENCE [LARGE SCALE GENOMIC DNA]</scope>
    <source>
        <strain evidence="2 3">MPI-SDFR-AT-0080</strain>
    </source>
</reference>
<evidence type="ECO:0000256" key="1">
    <source>
        <dbReference type="SAM" id="MobiDB-lite"/>
    </source>
</evidence>